<dbReference type="InterPro" id="IPR010982">
    <property type="entry name" value="Lambda_DNA-bd_dom_sf"/>
</dbReference>
<dbReference type="PANTHER" id="PTHR36924:SF1">
    <property type="entry name" value="ANTITOXIN HIGA-1"/>
    <property type="match status" value="1"/>
</dbReference>
<evidence type="ECO:0000256" key="1">
    <source>
        <dbReference type="ARBA" id="ARBA00023125"/>
    </source>
</evidence>
<dbReference type="NCBIfam" id="TIGR02607">
    <property type="entry name" value="antidote_HigA"/>
    <property type="match status" value="1"/>
</dbReference>
<dbReference type="SMART" id="SM00530">
    <property type="entry name" value="HTH_XRE"/>
    <property type="match status" value="1"/>
</dbReference>
<feature type="domain" description="HTH cro/C1-type" evidence="2">
    <location>
        <begin position="26"/>
        <end position="80"/>
    </location>
</feature>
<dbReference type="PANTHER" id="PTHR36924">
    <property type="entry name" value="ANTITOXIN HIGA-1"/>
    <property type="match status" value="1"/>
</dbReference>
<organism evidence="3 4">
    <name type="scientific">Candidatus Cryptobacteroides avicola</name>
    <dbReference type="NCBI Taxonomy" id="2840757"/>
    <lineage>
        <taxon>Bacteria</taxon>
        <taxon>Pseudomonadati</taxon>
        <taxon>Bacteroidota</taxon>
        <taxon>Bacteroidia</taxon>
        <taxon>Bacteroidales</taxon>
        <taxon>Candidatus Cryptobacteroides</taxon>
    </lineage>
</organism>
<evidence type="ECO:0000313" key="4">
    <source>
        <dbReference type="Proteomes" id="UP000725002"/>
    </source>
</evidence>
<dbReference type="GO" id="GO:0003677">
    <property type="term" value="F:DNA binding"/>
    <property type="evidence" value="ECO:0007669"/>
    <property type="project" value="UniProtKB-KW"/>
</dbReference>
<keyword evidence="1" id="KW-0238">DNA-binding</keyword>
<dbReference type="InterPro" id="IPR001387">
    <property type="entry name" value="Cro/C1-type_HTH"/>
</dbReference>
<gene>
    <name evidence="3" type="ORF">IAB75_07945</name>
</gene>
<reference evidence="3" key="1">
    <citation type="submission" date="2020-10" db="EMBL/GenBank/DDBJ databases">
        <authorList>
            <person name="Gilroy R."/>
        </authorList>
    </citation>
    <scope>NUCLEOTIDE SEQUENCE</scope>
    <source>
        <strain evidence="3">G3-8215</strain>
    </source>
</reference>
<dbReference type="Gene3D" id="1.10.260.40">
    <property type="entry name" value="lambda repressor-like DNA-binding domains"/>
    <property type="match status" value="1"/>
</dbReference>
<proteinExistence type="predicted"/>
<evidence type="ECO:0000259" key="2">
    <source>
        <dbReference type="PROSITE" id="PS50943"/>
    </source>
</evidence>
<dbReference type="EMBL" id="JADILV010000053">
    <property type="protein sequence ID" value="MBO8484026.1"/>
    <property type="molecule type" value="Genomic_DNA"/>
</dbReference>
<dbReference type="InterPro" id="IPR013430">
    <property type="entry name" value="Toxin_antidote_HigA"/>
</dbReference>
<dbReference type="Pfam" id="PF01381">
    <property type="entry name" value="HTH_3"/>
    <property type="match status" value="1"/>
</dbReference>
<dbReference type="AlphaFoldDB" id="A0A940DVI8"/>
<name>A0A940DVI8_9BACT</name>
<accession>A0A940DVI8</accession>
<evidence type="ECO:0000313" key="3">
    <source>
        <dbReference type="EMBL" id="MBO8484026.1"/>
    </source>
</evidence>
<dbReference type="Proteomes" id="UP000725002">
    <property type="component" value="Unassembled WGS sequence"/>
</dbReference>
<dbReference type="CDD" id="cd00093">
    <property type="entry name" value="HTH_XRE"/>
    <property type="match status" value="1"/>
</dbReference>
<dbReference type="SUPFAM" id="SSF47413">
    <property type="entry name" value="lambda repressor-like DNA-binding domains"/>
    <property type="match status" value="1"/>
</dbReference>
<dbReference type="PROSITE" id="PS50943">
    <property type="entry name" value="HTH_CROC1"/>
    <property type="match status" value="1"/>
</dbReference>
<sequence>MEATAKKIYAPDDLVCAEAIHPGEMLKDELQARGMSQRKFAGIIGMPYTAFNEIINGKRPITTDTALKIEAATGIAATIWLGLQADYNMQTARRDNKLSAILEKIRKSVAVL</sequence>
<protein>
    <submittedName>
        <fullName evidence="3">HigA family addiction module antidote protein</fullName>
    </submittedName>
</protein>
<comment type="caution">
    <text evidence="3">The sequence shown here is derived from an EMBL/GenBank/DDBJ whole genome shotgun (WGS) entry which is preliminary data.</text>
</comment>
<reference evidence="3" key="2">
    <citation type="journal article" date="2021" name="PeerJ">
        <title>Extensive microbial diversity within the chicken gut microbiome revealed by metagenomics and culture.</title>
        <authorList>
            <person name="Gilroy R."/>
            <person name="Ravi A."/>
            <person name="Getino M."/>
            <person name="Pursley I."/>
            <person name="Horton D.L."/>
            <person name="Alikhan N.F."/>
            <person name="Baker D."/>
            <person name="Gharbi K."/>
            <person name="Hall N."/>
            <person name="Watson M."/>
            <person name="Adriaenssens E.M."/>
            <person name="Foster-Nyarko E."/>
            <person name="Jarju S."/>
            <person name="Secka A."/>
            <person name="Antonio M."/>
            <person name="Oren A."/>
            <person name="Chaudhuri R.R."/>
            <person name="La Ragione R."/>
            <person name="Hildebrand F."/>
            <person name="Pallen M.J."/>
        </authorList>
    </citation>
    <scope>NUCLEOTIDE SEQUENCE</scope>
    <source>
        <strain evidence="3">G3-8215</strain>
    </source>
</reference>